<feature type="domain" description="Response regulatory" evidence="3">
    <location>
        <begin position="3"/>
        <end position="117"/>
    </location>
</feature>
<reference evidence="4 5" key="1">
    <citation type="submission" date="2023-12" db="EMBL/GenBank/DDBJ databases">
        <title>Genome sequencing and assembly of bacterial species from a model synthetic community.</title>
        <authorList>
            <person name="Hogle S.L."/>
        </authorList>
    </citation>
    <scope>NUCLEOTIDE SEQUENCE [LARGE SCALE GENOMIC DNA]</scope>
    <source>
        <strain evidence="4 5">HAMBI 2494</strain>
    </source>
</reference>
<dbReference type="RefSeq" id="WP_114812059.1">
    <property type="nucleotide sequence ID" value="NZ_CP139965.1"/>
</dbReference>
<dbReference type="Proteomes" id="UP001325479">
    <property type="component" value="Chromosome"/>
</dbReference>
<dbReference type="PROSITE" id="PS50110">
    <property type="entry name" value="RESPONSE_REGULATORY"/>
    <property type="match status" value="1"/>
</dbReference>
<dbReference type="PANTHER" id="PTHR44591:SF3">
    <property type="entry name" value="RESPONSE REGULATORY DOMAIN-CONTAINING PROTEIN"/>
    <property type="match status" value="1"/>
</dbReference>
<evidence type="ECO:0000256" key="1">
    <source>
        <dbReference type="ARBA" id="ARBA00022553"/>
    </source>
</evidence>
<evidence type="ECO:0000256" key="2">
    <source>
        <dbReference type="PROSITE-ProRule" id="PRU00169"/>
    </source>
</evidence>
<dbReference type="SUPFAM" id="SSF52172">
    <property type="entry name" value="CheY-like"/>
    <property type="match status" value="1"/>
</dbReference>
<proteinExistence type="predicted"/>
<accession>A0ABZ0WLD5</accession>
<gene>
    <name evidence="4" type="ORF">U0042_00220</name>
</gene>
<dbReference type="CDD" id="cd17574">
    <property type="entry name" value="REC_OmpR"/>
    <property type="match status" value="1"/>
</dbReference>
<name>A0ABZ0WLD5_9BURK</name>
<feature type="modified residue" description="4-aspartylphosphate" evidence="2">
    <location>
        <position position="52"/>
    </location>
</feature>
<dbReference type="InterPro" id="IPR001789">
    <property type="entry name" value="Sig_transdc_resp-reg_receiver"/>
</dbReference>
<dbReference type="SMART" id="SM00448">
    <property type="entry name" value="REC"/>
    <property type="match status" value="1"/>
</dbReference>
<sequence>MKRVLLVDDEFELLEALSFALKYAGYDVDCAHDGSDALARVQRQIPDLVVTDLMMPDMDGEALCRALRGHPAWSRIPILLHTSAHMNSSAPESQLWDARLRKPAHMDDFLATVARLLRQ</sequence>
<dbReference type="Pfam" id="PF00072">
    <property type="entry name" value="Response_reg"/>
    <property type="match status" value="1"/>
</dbReference>
<evidence type="ECO:0000313" key="4">
    <source>
        <dbReference type="EMBL" id="WQD78182.1"/>
    </source>
</evidence>
<organism evidence="4 5">
    <name type="scientific">Paraburkholderia kururiensis</name>
    <dbReference type="NCBI Taxonomy" id="984307"/>
    <lineage>
        <taxon>Bacteria</taxon>
        <taxon>Pseudomonadati</taxon>
        <taxon>Pseudomonadota</taxon>
        <taxon>Betaproteobacteria</taxon>
        <taxon>Burkholderiales</taxon>
        <taxon>Burkholderiaceae</taxon>
        <taxon>Paraburkholderia</taxon>
    </lineage>
</organism>
<keyword evidence="5" id="KW-1185">Reference proteome</keyword>
<dbReference type="Gene3D" id="3.40.50.2300">
    <property type="match status" value="1"/>
</dbReference>
<dbReference type="PANTHER" id="PTHR44591">
    <property type="entry name" value="STRESS RESPONSE REGULATOR PROTEIN 1"/>
    <property type="match status" value="1"/>
</dbReference>
<protein>
    <submittedName>
        <fullName evidence="4">Response regulator</fullName>
    </submittedName>
</protein>
<dbReference type="InterPro" id="IPR050595">
    <property type="entry name" value="Bact_response_regulator"/>
</dbReference>
<evidence type="ECO:0000259" key="3">
    <source>
        <dbReference type="PROSITE" id="PS50110"/>
    </source>
</evidence>
<dbReference type="EMBL" id="CP139965">
    <property type="protein sequence ID" value="WQD78182.1"/>
    <property type="molecule type" value="Genomic_DNA"/>
</dbReference>
<dbReference type="InterPro" id="IPR011006">
    <property type="entry name" value="CheY-like_superfamily"/>
</dbReference>
<keyword evidence="1 2" id="KW-0597">Phosphoprotein</keyword>
<evidence type="ECO:0000313" key="5">
    <source>
        <dbReference type="Proteomes" id="UP001325479"/>
    </source>
</evidence>